<proteinExistence type="predicted"/>
<feature type="compositionally biased region" description="Low complexity" evidence="1">
    <location>
        <begin position="233"/>
        <end position="249"/>
    </location>
</feature>
<dbReference type="AlphaFoldDB" id="A0A6A6WEV0"/>
<organism evidence="2 3">
    <name type="scientific">Pseudovirgaria hyperparasitica</name>
    <dbReference type="NCBI Taxonomy" id="470096"/>
    <lineage>
        <taxon>Eukaryota</taxon>
        <taxon>Fungi</taxon>
        <taxon>Dikarya</taxon>
        <taxon>Ascomycota</taxon>
        <taxon>Pezizomycotina</taxon>
        <taxon>Dothideomycetes</taxon>
        <taxon>Dothideomycetes incertae sedis</taxon>
        <taxon>Acrospermales</taxon>
        <taxon>Acrospermaceae</taxon>
        <taxon>Pseudovirgaria</taxon>
    </lineage>
</organism>
<evidence type="ECO:0000313" key="2">
    <source>
        <dbReference type="EMBL" id="KAF2760416.1"/>
    </source>
</evidence>
<feature type="compositionally biased region" description="Polar residues" evidence="1">
    <location>
        <begin position="318"/>
        <end position="332"/>
    </location>
</feature>
<evidence type="ECO:0000313" key="3">
    <source>
        <dbReference type="Proteomes" id="UP000799437"/>
    </source>
</evidence>
<evidence type="ECO:0000256" key="1">
    <source>
        <dbReference type="SAM" id="MobiDB-lite"/>
    </source>
</evidence>
<dbReference type="EMBL" id="ML996568">
    <property type="protein sequence ID" value="KAF2760416.1"/>
    <property type="molecule type" value="Genomic_DNA"/>
</dbReference>
<accession>A0A6A6WEV0</accession>
<feature type="region of interest" description="Disordered" evidence="1">
    <location>
        <begin position="1"/>
        <end position="24"/>
    </location>
</feature>
<dbReference type="Proteomes" id="UP000799437">
    <property type="component" value="Unassembled WGS sequence"/>
</dbReference>
<name>A0A6A6WEV0_9PEZI</name>
<feature type="compositionally biased region" description="Low complexity" evidence="1">
    <location>
        <begin position="10"/>
        <end position="24"/>
    </location>
</feature>
<keyword evidence="3" id="KW-1185">Reference proteome</keyword>
<gene>
    <name evidence="2" type="ORF">EJ05DRAFT_283595</name>
</gene>
<feature type="region of interest" description="Disordered" evidence="1">
    <location>
        <begin position="301"/>
        <end position="373"/>
    </location>
</feature>
<dbReference type="RefSeq" id="XP_033602867.1">
    <property type="nucleotide sequence ID" value="XM_033740465.1"/>
</dbReference>
<feature type="region of interest" description="Disordered" evidence="1">
    <location>
        <begin position="219"/>
        <end position="288"/>
    </location>
</feature>
<dbReference type="GeneID" id="54481519"/>
<reference evidence="2" key="1">
    <citation type="journal article" date="2020" name="Stud. Mycol.">
        <title>101 Dothideomycetes genomes: a test case for predicting lifestyles and emergence of pathogens.</title>
        <authorList>
            <person name="Haridas S."/>
            <person name="Albert R."/>
            <person name="Binder M."/>
            <person name="Bloem J."/>
            <person name="Labutti K."/>
            <person name="Salamov A."/>
            <person name="Andreopoulos B."/>
            <person name="Baker S."/>
            <person name="Barry K."/>
            <person name="Bills G."/>
            <person name="Bluhm B."/>
            <person name="Cannon C."/>
            <person name="Castanera R."/>
            <person name="Culley D."/>
            <person name="Daum C."/>
            <person name="Ezra D."/>
            <person name="Gonzalez J."/>
            <person name="Henrissat B."/>
            <person name="Kuo A."/>
            <person name="Liang C."/>
            <person name="Lipzen A."/>
            <person name="Lutzoni F."/>
            <person name="Magnuson J."/>
            <person name="Mondo S."/>
            <person name="Nolan M."/>
            <person name="Ohm R."/>
            <person name="Pangilinan J."/>
            <person name="Park H.-J."/>
            <person name="Ramirez L."/>
            <person name="Alfaro M."/>
            <person name="Sun H."/>
            <person name="Tritt A."/>
            <person name="Yoshinaga Y."/>
            <person name="Zwiers L.-H."/>
            <person name="Turgeon B."/>
            <person name="Goodwin S."/>
            <person name="Spatafora J."/>
            <person name="Crous P."/>
            <person name="Grigoriev I."/>
        </authorList>
    </citation>
    <scope>NUCLEOTIDE SEQUENCE</scope>
    <source>
        <strain evidence="2">CBS 121739</strain>
    </source>
</reference>
<feature type="compositionally biased region" description="Basic and acidic residues" evidence="1">
    <location>
        <begin position="337"/>
        <end position="354"/>
    </location>
</feature>
<protein>
    <submittedName>
        <fullName evidence="2">Uncharacterized protein</fullName>
    </submittedName>
</protein>
<sequence length="454" mass="50435">MSKSINPKESTPYGSGSGSPSTSIAIASNATQEVVVKLEDESNEDPLIKKEDVGLDWDPLEHLEDFDPLATPEGCVDIINGHWGKPVEELLNTAVCSPRAPKFWDFALLQALAQIASFTSDRRAKAAEAIMLANRQRWEKTIGKRDRQKEAIAKGLPEPKWVNANDVERALHELHHTEKLMQKKQQDAAERAMAAKAAIEQPHLSIQHEDVTKDQKILAKPANSGHNPGTALKSTSKSTSNSKKSISKSPPTVANKTKQRKISPRELDNLVPGTFFHEHSGTQTPPADGAEIERFALMCHGLSPHLPPPDVDTVDSAVESSPSQATSLSDNANGKRKRDDASPAADRRVDELPVKKRKLSSSSTSSEDVARSIERELDLENPFLERLPEVPPMRRPHTIRSLQEHIQLLHAIIEAHRVIIDNQRDYYSRKEEDLASDGRKMQEAMTDFLSRYQD</sequence>